<accession>A0A8H6FDY1</accession>
<dbReference type="PANTHER" id="PTHR43828">
    <property type="entry name" value="ASPARAGINASE"/>
    <property type="match status" value="1"/>
</dbReference>
<evidence type="ECO:0000313" key="3">
    <source>
        <dbReference type="EMBL" id="KAF6224329.1"/>
    </source>
</evidence>
<dbReference type="Proteomes" id="UP000593566">
    <property type="component" value="Unassembled WGS sequence"/>
</dbReference>
<protein>
    <recommendedName>
        <fullName evidence="2">HTH APSES-type domain-containing protein</fullName>
    </recommendedName>
</protein>
<dbReference type="PANTHER" id="PTHR43828:SF5">
    <property type="entry name" value="TRANSCRIPTIONAL REPRESSOR XBP1"/>
    <property type="match status" value="1"/>
</dbReference>
<evidence type="ECO:0000256" key="1">
    <source>
        <dbReference type="SAM" id="MobiDB-lite"/>
    </source>
</evidence>
<sequence>MVPVASLLNPSPPSFERFRDYPTPAFDKYQKQSSPLLAAPKKQKMSKAAATFVKGKPKGEVKYPPYEIQDEATAAEHKKFEVQPIGRIGEYPKRIPYNSEKKTFQQKTGMDGFEVYQYTFRMPDDARDKDAHTVMWDYNVGLVRVTSFFKSLKHTKTMPAKVMNANPGLREISHSITGGSISAQGYWVPFEAAKAVAARFCYEIRYVLVPVFGPDFVSMCQKCGDESYLRLNVHPSIIQRCTEAATTNQTQSRESSVAVSPRTSAPYANSPAWPPKPLRPRPAKATDAESGYGTDSDRSEKYPGSPDSPRSIEWTPVNSPRLACLQTYRFLQQQPRNVTSTPRGLGYPTTTHRKRMTDTKRGISEIDEASDAESSSGHSSIDSPASPKRRKVSAAMTPEIGAAYTLIELNMADATLGERKALKRRRASA</sequence>
<organism evidence="3 4">
    <name type="scientific">Letharia lupina</name>
    <dbReference type="NCBI Taxonomy" id="560253"/>
    <lineage>
        <taxon>Eukaryota</taxon>
        <taxon>Fungi</taxon>
        <taxon>Dikarya</taxon>
        <taxon>Ascomycota</taxon>
        <taxon>Pezizomycotina</taxon>
        <taxon>Lecanoromycetes</taxon>
        <taxon>OSLEUM clade</taxon>
        <taxon>Lecanoromycetidae</taxon>
        <taxon>Lecanorales</taxon>
        <taxon>Lecanorineae</taxon>
        <taxon>Parmeliaceae</taxon>
        <taxon>Letharia</taxon>
    </lineage>
</organism>
<dbReference type="PROSITE" id="PS51299">
    <property type="entry name" value="HTH_APSES"/>
    <property type="match status" value="1"/>
</dbReference>
<dbReference type="GeneID" id="59339296"/>
<dbReference type="InterPro" id="IPR036887">
    <property type="entry name" value="HTH_APSES_sf"/>
</dbReference>
<dbReference type="GO" id="GO:0000981">
    <property type="term" value="F:DNA-binding transcription factor activity, RNA polymerase II-specific"/>
    <property type="evidence" value="ECO:0007669"/>
    <property type="project" value="UniProtKB-ARBA"/>
</dbReference>
<dbReference type="InterPro" id="IPR003163">
    <property type="entry name" value="Tscrpt_reg_HTH_APSES-type"/>
</dbReference>
<feature type="region of interest" description="Disordered" evidence="1">
    <location>
        <begin position="333"/>
        <end position="394"/>
    </location>
</feature>
<feature type="compositionally biased region" description="Polar residues" evidence="1">
    <location>
        <begin position="333"/>
        <end position="342"/>
    </location>
</feature>
<feature type="region of interest" description="Disordered" evidence="1">
    <location>
        <begin position="244"/>
        <end position="315"/>
    </location>
</feature>
<evidence type="ECO:0000259" key="2">
    <source>
        <dbReference type="PROSITE" id="PS51299"/>
    </source>
</evidence>
<keyword evidence="4" id="KW-1185">Reference proteome</keyword>
<dbReference type="SUPFAM" id="SSF54616">
    <property type="entry name" value="DNA-binding domain of Mlu1-box binding protein MBP1"/>
    <property type="match status" value="1"/>
</dbReference>
<evidence type="ECO:0000313" key="4">
    <source>
        <dbReference type="Proteomes" id="UP000593566"/>
    </source>
</evidence>
<gene>
    <name evidence="3" type="ORF">HO133_010906</name>
</gene>
<reference evidence="3 4" key="1">
    <citation type="journal article" date="2020" name="Genomics">
        <title>Complete, high-quality genomes from long-read metagenomic sequencing of two wolf lichen thalli reveals enigmatic genome architecture.</title>
        <authorList>
            <person name="McKenzie S.K."/>
            <person name="Walston R.F."/>
            <person name="Allen J.L."/>
        </authorList>
    </citation>
    <scope>NUCLEOTIDE SEQUENCE [LARGE SCALE GENOMIC DNA]</scope>
    <source>
        <strain evidence="3">WasteWater1</strain>
    </source>
</reference>
<dbReference type="RefSeq" id="XP_037153389.1">
    <property type="nucleotide sequence ID" value="XM_037301755.1"/>
</dbReference>
<name>A0A8H6FDY1_9LECA</name>
<dbReference type="GO" id="GO:0033309">
    <property type="term" value="C:SBF transcription complex"/>
    <property type="evidence" value="ECO:0007669"/>
    <property type="project" value="TreeGrafter"/>
</dbReference>
<feature type="domain" description="HTH APSES-type" evidence="2">
    <location>
        <begin position="102"/>
        <end position="223"/>
    </location>
</feature>
<dbReference type="InterPro" id="IPR051642">
    <property type="entry name" value="SWI6-like"/>
</dbReference>
<dbReference type="AlphaFoldDB" id="A0A8H6FDY1"/>
<feature type="compositionally biased region" description="Polar residues" evidence="1">
    <location>
        <begin position="244"/>
        <end position="267"/>
    </location>
</feature>
<dbReference type="GO" id="GO:0030907">
    <property type="term" value="C:MBF transcription complex"/>
    <property type="evidence" value="ECO:0007669"/>
    <property type="project" value="TreeGrafter"/>
</dbReference>
<dbReference type="GO" id="GO:0003677">
    <property type="term" value="F:DNA binding"/>
    <property type="evidence" value="ECO:0007669"/>
    <property type="project" value="InterPro"/>
</dbReference>
<feature type="compositionally biased region" description="Low complexity" evidence="1">
    <location>
        <begin position="372"/>
        <end position="386"/>
    </location>
</feature>
<dbReference type="Gene3D" id="3.10.260.10">
    <property type="entry name" value="Transcription regulator HTH, APSES-type DNA-binding domain"/>
    <property type="match status" value="1"/>
</dbReference>
<comment type="caution">
    <text evidence="3">The sequence shown here is derived from an EMBL/GenBank/DDBJ whole genome shotgun (WGS) entry which is preliminary data.</text>
</comment>
<dbReference type="EMBL" id="JACCJB010000009">
    <property type="protein sequence ID" value="KAF6224329.1"/>
    <property type="molecule type" value="Genomic_DNA"/>
</dbReference>
<proteinExistence type="predicted"/>